<accession>A0A0D6PB33</accession>
<organism evidence="1 2">
    <name type="scientific">Acidocella aminolytica 101 = DSM 11237</name>
    <dbReference type="NCBI Taxonomy" id="1120923"/>
    <lineage>
        <taxon>Bacteria</taxon>
        <taxon>Pseudomonadati</taxon>
        <taxon>Pseudomonadota</taxon>
        <taxon>Alphaproteobacteria</taxon>
        <taxon>Acetobacterales</taxon>
        <taxon>Acidocellaceae</taxon>
        <taxon>Acidocella</taxon>
    </lineage>
</organism>
<sequence length="76" mass="8197">MVLSNLGFGHFFDKPVGVSMGSDQSRRGFGGVSLSIRRRLTYALSLILSHGSDLSQNKDFLPNNQEEGLLSIAGLS</sequence>
<keyword evidence="2" id="KW-1185">Reference proteome</keyword>
<protein>
    <submittedName>
        <fullName evidence="1">Uncharacterized protein</fullName>
    </submittedName>
</protein>
<name>A0A0D6PB33_9PROT</name>
<evidence type="ECO:0000313" key="2">
    <source>
        <dbReference type="Proteomes" id="UP000032668"/>
    </source>
</evidence>
<evidence type="ECO:0000313" key="1">
    <source>
        <dbReference type="EMBL" id="GAN78970.1"/>
    </source>
</evidence>
<reference evidence="1 2" key="1">
    <citation type="submission" date="2012-11" db="EMBL/GenBank/DDBJ databases">
        <title>Whole genome sequence of Acidocella aminolytica 101 = DSM 11237.</title>
        <authorList>
            <person name="Azuma Y."/>
            <person name="Higashiura N."/>
            <person name="Hirakawa H."/>
            <person name="Matsushita K."/>
        </authorList>
    </citation>
    <scope>NUCLEOTIDE SEQUENCE [LARGE SCALE GENOMIC DNA]</scope>
    <source>
        <strain evidence="2">101 / DSM 11237</strain>
    </source>
</reference>
<proteinExistence type="predicted"/>
<dbReference type="AlphaFoldDB" id="A0A0D6PB33"/>
<comment type="caution">
    <text evidence="1">The sequence shown here is derived from an EMBL/GenBank/DDBJ whole genome shotgun (WGS) entry which is preliminary data.</text>
</comment>
<gene>
    <name evidence="1" type="ORF">Aam_012_014</name>
</gene>
<dbReference type="Proteomes" id="UP000032668">
    <property type="component" value="Unassembled WGS sequence"/>
</dbReference>
<dbReference type="EMBL" id="BANC01000012">
    <property type="protein sequence ID" value="GAN78970.1"/>
    <property type="molecule type" value="Genomic_DNA"/>
</dbReference>